<dbReference type="PANTHER" id="PTHR33908">
    <property type="entry name" value="MANNOSYLTRANSFERASE YKCB-RELATED"/>
    <property type="match status" value="1"/>
</dbReference>
<dbReference type="Gene3D" id="1.25.40.10">
    <property type="entry name" value="Tetratricopeptide repeat domain"/>
    <property type="match status" value="1"/>
</dbReference>
<dbReference type="AlphaFoldDB" id="A7NQS7"/>
<dbReference type="EMBL" id="CP000804">
    <property type="protein sequence ID" value="ABU59923.1"/>
    <property type="molecule type" value="Genomic_DNA"/>
</dbReference>
<evidence type="ECO:0000313" key="10">
    <source>
        <dbReference type="EMBL" id="ABU59923.1"/>
    </source>
</evidence>
<dbReference type="STRING" id="383372.Rcas_3887"/>
<keyword evidence="3" id="KW-0328">Glycosyltransferase</keyword>
<feature type="transmembrane region" description="Helical" evidence="8">
    <location>
        <begin position="430"/>
        <end position="449"/>
    </location>
</feature>
<keyword evidence="5 8" id="KW-0812">Transmembrane</keyword>
<protein>
    <recommendedName>
        <fullName evidence="9">Glycosyltransferase RgtA/B/C/D-like domain-containing protein</fullName>
    </recommendedName>
</protein>
<feature type="transmembrane region" description="Helical" evidence="8">
    <location>
        <begin position="177"/>
        <end position="202"/>
    </location>
</feature>
<feature type="transmembrane region" description="Helical" evidence="8">
    <location>
        <begin position="143"/>
        <end position="165"/>
    </location>
</feature>
<dbReference type="Pfam" id="PF13231">
    <property type="entry name" value="PMT_2"/>
    <property type="match status" value="1"/>
</dbReference>
<evidence type="ECO:0000256" key="7">
    <source>
        <dbReference type="ARBA" id="ARBA00023136"/>
    </source>
</evidence>
<evidence type="ECO:0000313" key="11">
    <source>
        <dbReference type="Proteomes" id="UP000000263"/>
    </source>
</evidence>
<comment type="subcellular location">
    <subcellularLocation>
        <location evidence="1">Cell membrane</location>
        <topology evidence="1">Multi-pass membrane protein</topology>
    </subcellularLocation>
</comment>
<evidence type="ECO:0000256" key="3">
    <source>
        <dbReference type="ARBA" id="ARBA00022676"/>
    </source>
</evidence>
<dbReference type="KEGG" id="rca:Rcas_3887"/>
<feature type="transmembrane region" description="Helical" evidence="8">
    <location>
        <begin position="272"/>
        <end position="291"/>
    </location>
</feature>
<keyword evidence="11" id="KW-1185">Reference proteome</keyword>
<evidence type="ECO:0000256" key="4">
    <source>
        <dbReference type="ARBA" id="ARBA00022679"/>
    </source>
</evidence>
<dbReference type="PANTHER" id="PTHR33908:SF11">
    <property type="entry name" value="MEMBRANE PROTEIN"/>
    <property type="match status" value="1"/>
</dbReference>
<dbReference type="InterPro" id="IPR011990">
    <property type="entry name" value="TPR-like_helical_dom_sf"/>
</dbReference>
<sequence length="756" mass="82516">MQAQQTLRSARSVTTIDLILLAAIVALALVTRLWFWQVQARSGAVPPGDPEEYYRAAIHMLHGGYHDTGKWLRPPVYPAFLALLLPPTRMNVAGALLLQACVLGIGTLVFYASGTQLFGRVTGMVTTLLAALFVPLASYASSLYAEALFVTLLVIGLALIDRALVRNSTRAACGAGVLLALAALTRAVGLYLIPLAAVWIAWRMRHGGSLSIGMGLSDTRLRRVARSKDHGAHIHPSSDVGEGAWKDTGKDASQSEQHIMSDKSDRLEIRSYQLAISLILGALLVVGPWAARNYLAHGRVILSDTNGGISMWYGTVRDDAEEKAGEARLAAVPNLADRQSLAIQMAWENIRHDPARFLARMRFKIASLYALQTRSYAVGDVISIDSRGAPLVQNAGEYRLSMTLLADVQYVALIILAIGGVCFMPHPARAIPTLLWVGLATLLAVLTIGHPRLRLPIVASVLPFAAYALVRLPAGWRHIRQLPRDRRSYMALSGVMVFLALIVSMRYIPWGAGMWYAVPGRSALEAGDLRQAETLLALAHDAHPDNPLRVIDLADLRLAQGDDRAALSLYRRAAEMERRSLYAQAMRAITGAYLAMPDEAAAGLAAIDDYWRSGNDLLEWAWTTRRRPAPDRVVPGDPMALGLYAGFAPATPDLAVGRWTLGEGRVRVRGGCGALAVQLRGPSGRRVDISIDDWGIRKRMIMNGEQQEVRLALSGIRECEFGPELTVHIVSETGLLDLERAPWYTGVAVYEVRVER</sequence>
<organism evidence="10 11">
    <name type="scientific">Roseiflexus castenholzii (strain DSM 13941 / HLO8)</name>
    <dbReference type="NCBI Taxonomy" id="383372"/>
    <lineage>
        <taxon>Bacteria</taxon>
        <taxon>Bacillati</taxon>
        <taxon>Chloroflexota</taxon>
        <taxon>Chloroflexia</taxon>
        <taxon>Chloroflexales</taxon>
        <taxon>Roseiflexineae</taxon>
        <taxon>Roseiflexaceae</taxon>
        <taxon>Roseiflexus</taxon>
    </lineage>
</organism>
<dbReference type="InterPro" id="IPR038731">
    <property type="entry name" value="RgtA/B/C-like"/>
</dbReference>
<dbReference type="InterPro" id="IPR050297">
    <property type="entry name" value="LipidA_mod_glycosyltrf_83"/>
</dbReference>
<gene>
    <name evidence="10" type="ordered locus">Rcas_3887</name>
</gene>
<evidence type="ECO:0000256" key="6">
    <source>
        <dbReference type="ARBA" id="ARBA00022989"/>
    </source>
</evidence>
<dbReference type="RefSeq" id="WP_012122346.1">
    <property type="nucleotide sequence ID" value="NC_009767.1"/>
</dbReference>
<dbReference type="GO" id="GO:0005886">
    <property type="term" value="C:plasma membrane"/>
    <property type="evidence" value="ECO:0007669"/>
    <property type="project" value="UniProtKB-SubCell"/>
</dbReference>
<dbReference type="HOGENOM" id="CLU_022870_0_0_0"/>
<dbReference type="SUPFAM" id="SSF48452">
    <property type="entry name" value="TPR-like"/>
    <property type="match status" value="1"/>
</dbReference>
<dbReference type="GO" id="GO:0009103">
    <property type="term" value="P:lipopolysaccharide biosynthetic process"/>
    <property type="evidence" value="ECO:0007669"/>
    <property type="project" value="UniProtKB-ARBA"/>
</dbReference>
<feature type="transmembrane region" description="Helical" evidence="8">
    <location>
        <begin position="488"/>
        <end position="508"/>
    </location>
</feature>
<feature type="domain" description="Glycosyltransferase RgtA/B/C/D-like" evidence="9">
    <location>
        <begin position="73"/>
        <end position="203"/>
    </location>
</feature>
<evidence type="ECO:0000256" key="8">
    <source>
        <dbReference type="SAM" id="Phobius"/>
    </source>
</evidence>
<name>A7NQS7_ROSCS</name>
<feature type="transmembrane region" description="Helical" evidence="8">
    <location>
        <begin position="12"/>
        <end position="35"/>
    </location>
</feature>
<accession>A7NQS7</accession>
<dbReference type="Proteomes" id="UP000000263">
    <property type="component" value="Chromosome"/>
</dbReference>
<evidence type="ECO:0000256" key="2">
    <source>
        <dbReference type="ARBA" id="ARBA00022475"/>
    </source>
</evidence>
<dbReference type="eggNOG" id="COG3063">
    <property type="taxonomic scope" value="Bacteria"/>
</dbReference>
<proteinExistence type="predicted"/>
<keyword evidence="2" id="KW-1003">Cell membrane</keyword>
<feature type="transmembrane region" description="Helical" evidence="8">
    <location>
        <begin position="455"/>
        <end position="476"/>
    </location>
</feature>
<feature type="transmembrane region" description="Helical" evidence="8">
    <location>
        <begin position="404"/>
        <end position="423"/>
    </location>
</feature>
<feature type="transmembrane region" description="Helical" evidence="8">
    <location>
        <begin position="90"/>
        <end position="110"/>
    </location>
</feature>
<feature type="transmembrane region" description="Helical" evidence="8">
    <location>
        <begin position="366"/>
        <end position="384"/>
    </location>
</feature>
<evidence type="ECO:0000256" key="1">
    <source>
        <dbReference type="ARBA" id="ARBA00004651"/>
    </source>
</evidence>
<keyword evidence="4" id="KW-0808">Transferase</keyword>
<keyword evidence="7 8" id="KW-0472">Membrane</keyword>
<dbReference type="GO" id="GO:0016763">
    <property type="term" value="F:pentosyltransferase activity"/>
    <property type="evidence" value="ECO:0007669"/>
    <property type="project" value="TreeGrafter"/>
</dbReference>
<evidence type="ECO:0000259" key="9">
    <source>
        <dbReference type="Pfam" id="PF13231"/>
    </source>
</evidence>
<reference evidence="10 11" key="1">
    <citation type="submission" date="2007-08" db="EMBL/GenBank/DDBJ databases">
        <title>Complete sequence of Roseiflexus castenholzii DSM 13941.</title>
        <authorList>
            <consortium name="US DOE Joint Genome Institute"/>
            <person name="Copeland A."/>
            <person name="Lucas S."/>
            <person name="Lapidus A."/>
            <person name="Barry K."/>
            <person name="Glavina del Rio T."/>
            <person name="Dalin E."/>
            <person name="Tice H."/>
            <person name="Pitluck S."/>
            <person name="Thompson L.S."/>
            <person name="Brettin T."/>
            <person name="Bruce D."/>
            <person name="Detter J.C."/>
            <person name="Han C."/>
            <person name="Tapia R."/>
            <person name="Schmutz J."/>
            <person name="Larimer F."/>
            <person name="Land M."/>
            <person name="Hauser L."/>
            <person name="Kyrpides N."/>
            <person name="Mikhailova N."/>
            <person name="Bryant D.A."/>
            <person name="Hanada S."/>
            <person name="Tsukatani Y."/>
            <person name="Richardson P."/>
        </authorList>
    </citation>
    <scope>NUCLEOTIDE SEQUENCE [LARGE SCALE GENOMIC DNA]</scope>
    <source>
        <strain evidence="11">DSM 13941 / HLO8</strain>
    </source>
</reference>
<keyword evidence="6 8" id="KW-1133">Transmembrane helix</keyword>
<dbReference type="eggNOG" id="COG1807">
    <property type="taxonomic scope" value="Bacteria"/>
</dbReference>
<feature type="transmembrane region" description="Helical" evidence="8">
    <location>
        <begin position="117"/>
        <end position="137"/>
    </location>
</feature>
<evidence type="ECO:0000256" key="5">
    <source>
        <dbReference type="ARBA" id="ARBA00022692"/>
    </source>
</evidence>